<name>A0A3S0IN02_9FLAO</name>
<dbReference type="Pfam" id="PF04773">
    <property type="entry name" value="FecR"/>
    <property type="match status" value="1"/>
</dbReference>
<accession>A0A3S0IN02</accession>
<protein>
    <submittedName>
        <fullName evidence="3">DUF4974 domain-containing protein</fullName>
    </submittedName>
</protein>
<feature type="domain" description="FecR protein" evidence="1">
    <location>
        <begin position="177"/>
        <end position="269"/>
    </location>
</feature>
<keyword evidence="4" id="KW-1185">Reference proteome</keyword>
<evidence type="ECO:0000259" key="1">
    <source>
        <dbReference type="Pfam" id="PF04773"/>
    </source>
</evidence>
<dbReference type="PANTHER" id="PTHR30273">
    <property type="entry name" value="PERIPLASMIC SIGNAL SENSOR AND SIGMA FACTOR ACTIVATOR FECR-RELATED"/>
    <property type="match status" value="1"/>
</dbReference>
<dbReference type="Proteomes" id="UP000267585">
    <property type="component" value="Unassembled WGS sequence"/>
</dbReference>
<comment type="caution">
    <text evidence="3">The sequence shown here is derived from an EMBL/GenBank/DDBJ whole genome shotgun (WGS) entry which is preliminary data.</text>
</comment>
<dbReference type="AlphaFoldDB" id="A0A3S0IN02"/>
<dbReference type="PANTHER" id="PTHR30273:SF2">
    <property type="entry name" value="PROTEIN FECR"/>
    <property type="match status" value="1"/>
</dbReference>
<proteinExistence type="predicted"/>
<dbReference type="RefSeq" id="WP_126161757.1">
    <property type="nucleotide sequence ID" value="NZ_RQPJ01000003.1"/>
</dbReference>
<evidence type="ECO:0000259" key="2">
    <source>
        <dbReference type="Pfam" id="PF16344"/>
    </source>
</evidence>
<dbReference type="InterPro" id="IPR012373">
    <property type="entry name" value="Ferrdict_sens_TM"/>
</dbReference>
<organism evidence="3 4">
    <name type="scientific">Arenibacter aquaticus</name>
    <dbReference type="NCBI Taxonomy" id="2489054"/>
    <lineage>
        <taxon>Bacteria</taxon>
        <taxon>Pseudomonadati</taxon>
        <taxon>Bacteroidota</taxon>
        <taxon>Flavobacteriia</taxon>
        <taxon>Flavobacteriales</taxon>
        <taxon>Flavobacteriaceae</taxon>
        <taxon>Arenibacter</taxon>
    </lineage>
</organism>
<reference evidence="3 4" key="1">
    <citation type="submission" date="2018-11" db="EMBL/GenBank/DDBJ databases">
        <title>Arenibacter aquaticus sp.nov., a marine bacterium isolated from surface seawater in the South China Sea.</title>
        <authorList>
            <person name="Guo J."/>
            <person name="Sun J."/>
        </authorList>
    </citation>
    <scope>NUCLEOTIDE SEQUENCE [LARGE SCALE GENOMIC DNA]</scope>
    <source>
        <strain evidence="3 4">GUO666</strain>
    </source>
</reference>
<dbReference type="Gene3D" id="3.55.50.30">
    <property type="match status" value="1"/>
</dbReference>
<evidence type="ECO:0000313" key="4">
    <source>
        <dbReference type="Proteomes" id="UP000267585"/>
    </source>
</evidence>
<dbReference type="InterPro" id="IPR032508">
    <property type="entry name" value="FecR_C"/>
</dbReference>
<gene>
    <name evidence="3" type="ORF">EHW67_07480</name>
</gene>
<dbReference type="OrthoDB" id="704021at2"/>
<sequence length="388" mass="43607">MKAKKIHKLIVKYITASISAKELDELEVKLKKPANDQLFNDYVDLNYRLDSNMKNYDTEKSKRLLLDKIKKDKGVLVRLNFKKIVRYAAVVILSMTLGYLVNEELSNQPTASELKPKENFVTLELEDGNIKVISEDGSSQVMDSEGNVIGSQVGGQLQYAHNNNAASGKEQYNTLHVPYGKHFELKLSDGSVAYLNSGSSLKYPVKFIKGKERRVYLTGEAFLEVAKDTENPFIVDATDLSIRVFGTKFNVSAYPEDKVKEVVLVEGSVGMYTGTELLEDKDGTVLSPGTKGSYDNTQGNITTQPVVTSIYTSWVKGVLVFRNTTFENILKKLERHYDVEIINKNSKLTSATFNASFGEMPIYKILDYFKGEYGIDYMIINDNQIIVN</sequence>
<dbReference type="Pfam" id="PF16344">
    <property type="entry name" value="FecR_C"/>
    <property type="match status" value="1"/>
</dbReference>
<evidence type="ECO:0000313" key="3">
    <source>
        <dbReference type="EMBL" id="RTE53769.1"/>
    </source>
</evidence>
<dbReference type="InterPro" id="IPR006860">
    <property type="entry name" value="FecR"/>
</dbReference>
<dbReference type="GO" id="GO:0016989">
    <property type="term" value="F:sigma factor antagonist activity"/>
    <property type="evidence" value="ECO:0007669"/>
    <property type="project" value="TreeGrafter"/>
</dbReference>
<dbReference type="EMBL" id="RQPJ01000003">
    <property type="protein sequence ID" value="RTE53769.1"/>
    <property type="molecule type" value="Genomic_DNA"/>
</dbReference>
<feature type="domain" description="Protein FecR C-terminal" evidence="2">
    <location>
        <begin position="319"/>
        <end position="387"/>
    </location>
</feature>
<dbReference type="Gene3D" id="2.60.120.1440">
    <property type="match status" value="1"/>
</dbReference>